<dbReference type="SUPFAM" id="SSF55961">
    <property type="entry name" value="Bet v1-like"/>
    <property type="match status" value="1"/>
</dbReference>
<dbReference type="AlphaFoldDB" id="A0A511MSQ6"/>
<dbReference type="Pfam" id="PF10604">
    <property type="entry name" value="Polyketide_cyc2"/>
    <property type="match status" value="1"/>
</dbReference>
<proteinExistence type="predicted"/>
<sequence length="151" mass="16563">MEPIEITVPASVADTFAVLADGWLYPLWVVGASHIRDVDAGWPAVGTRIHHSVGPWPLNLSDTTKVREVDPPRMIELEARLWPVGSAWIRLELSEVTPESTRISMFERAISGPAALVPDVVQAQLLVPRNKESLSRLADLVAGRARESKSP</sequence>
<evidence type="ECO:0000313" key="2">
    <source>
        <dbReference type="Proteomes" id="UP000321424"/>
    </source>
</evidence>
<name>A0A511MSQ6_9NOCA</name>
<dbReference type="Gene3D" id="3.30.530.20">
    <property type="match status" value="1"/>
</dbReference>
<dbReference type="InterPro" id="IPR019587">
    <property type="entry name" value="Polyketide_cyclase/dehydratase"/>
</dbReference>
<dbReference type="EMBL" id="BJXA01000092">
    <property type="protein sequence ID" value="GEM43268.1"/>
    <property type="molecule type" value="Genomic_DNA"/>
</dbReference>
<keyword evidence="2" id="KW-1185">Reference proteome</keyword>
<accession>A0A511MSQ6</accession>
<reference evidence="1 2" key="1">
    <citation type="submission" date="2019-07" db="EMBL/GenBank/DDBJ databases">
        <title>Whole genome shotgun sequence of Nocardia ninae NBRC 108245.</title>
        <authorList>
            <person name="Hosoyama A."/>
            <person name="Uohara A."/>
            <person name="Ohji S."/>
            <person name="Ichikawa N."/>
        </authorList>
    </citation>
    <scope>NUCLEOTIDE SEQUENCE [LARGE SCALE GENOMIC DNA]</scope>
    <source>
        <strain evidence="1 2">NBRC 108245</strain>
    </source>
</reference>
<dbReference type="CDD" id="cd07812">
    <property type="entry name" value="SRPBCC"/>
    <property type="match status" value="1"/>
</dbReference>
<evidence type="ECO:0000313" key="1">
    <source>
        <dbReference type="EMBL" id="GEM43268.1"/>
    </source>
</evidence>
<dbReference type="Proteomes" id="UP000321424">
    <property type="component" value="Unassembled WGS sequence"/>
</dbReference>
<protein>
    <submittedName>
        <fullName evidence="1">Polyketide cyclase</fullName>
    </submittedName>
</protein>
<dbReference type="RefSeq" id="WP_147141621.1">
    <property type="nucleotide sequence ID" value="NZ_BJXA01000092.1"/>
</dbReference>
<comment type="caution">
    <text evidence="1">The sequence shown here is derived from an EMBL/GenBank/DDBJ whole genome shotgun (WGS) entry which is preliminary data.</text>
</comment>
<dbReference type="InterPro" id="IPR023393">
    <property type="entry name" value="START-like_dom_sf"/>
</dbReference>
<organism evidence="1 2">
    <name type="scientific">Nocardia ninae NBRC 108245</name>
    <dbReference type="NCBI Taxonomy" id="1210091"/>
    <lineage>
        <taxon>Bacteria</taxon>
        <taxon>Bacillati</taxon>
        <taxon>Actinomycetota</taxon>
        <taxon>Actinomycetes</taxon>
        <taxon>Mycobacteriales</taxon>
        <taxon>Nocardiaceae</taxon>
        <taxon>Nocardia</taxon>
    </lineage>
</organism>
<dbReference type="OrthoDB" id="4483486at2"/>
<gene>
    <name evidence="1" type="ORF">NN4_77870</name>
</gene>